<dbReference type="SUPFAM" id="SSF54001">
    <property type="entry name" value="Cysteine proteinases"/>
    <property type="match status" value="1"/>
</dbReference>
<evidence type="ECO:0000256" key="1">
    <source>
        <dbReference type="ARBA" id="ARBA00000707"/>
    </source>
</evidence>
<dbReference type="Proteomes" id="UP000274822">
    <property type="component" value="Unassembled WGS sequence"/>
</dbReference>
<keyword evidence="5" id="KW-0378">Hydrolase</keyword>
<dbReference type="PANTHER" id="PTHR24006">
    <property type="entry name" value="UBIQUITIN CARBOXYL-TERMINAL HYDROLASE"/>
    <property type="match status" value="1"/>
</dbReference>
<dbReference type="Gene3D" id="3.90.70.10">
    <property type="entry name" value="Cysteine proteinases"/>
    <property type="match status" value="1"/>
</dbReference>
<keyword evidence="10" id="KW-1185">Reference proteome</keyword>
<dbReference type="PANTHER" id="PTHR24006:SF687">
    <property type="entry name" value="UBIQUITIN CARBOXYL-TERMINAL HYDROLASE 10"/>
    <property type="match status" value="1"/>
</dbReference>
<dbReference type="InterPro" id="IPR050164">
    <property type="entry name" value="Peptidase_C19"/>
</dbReference>
<comment type="caution">
    <text evidence="9">The sequence shown here is derived from an EMBL/GenBank/DDBJ whole genome shotgun (WGS) entry which is preliminary data.</text>
</comment>
<keyword evidence="6" id="KW-0788">Thiol protease</keyword>
<dbReference type="InterPro" id="IPR038765">
    <property type="entry name" value="Papain-like_cys_pep_sf"/>
</dbReference>
<dbReference type="EMBL" id="RBNJ01008702">
    <property type="protein sequence ID" value="RUS27301.1"/>
    <property type="molecule type" value="Genomic_DNA"/>
</dbReference>
<gene>
    <name evidence="9" type="ORF">BC938DRAFT_483457</name>
</gene>
<evidence type="ECO:0000259" key="8">
    <source>
        <dbReference type="PROSITE" id="PS50235"/>
    </source>
</evidence>
<sequence>MQPTTLYHPKYGCNFGDLGRDEINKVMAGISWSLPTTPPFDTGLVKTPRQSSKTPNVASYATSSPTESSPTEPLPMEPLLTEPLPTEPLPTDPSATDPSATESLPSIPPTNGMENSVTISAETTIASTNSGLTIETNGDASPSSTLPTAPQTSKPKPSTWAALFKPGTSPNAAGHANAISPTASKSQTASKSAKPPSLNGAPEFTDILNNYETSFQSSLFQPRGLVNNGNICFMNAILQPLSHCPPFYNLVTKIGNRVAHNFKSKTPLLDSFIEFLNEFKIVNESTDFEEYGKPLLPEYVYNALRKRFDSMRGRQEDAEEALGFLLDGLHEEFISAYEYAQEDNDSAVINGGDAVLEGQNGWLEVGPKNKTSAMRTTEVMESPISRIFGGKVRSVLKCPGTMDSVTLDPFQSFQLDIQPENVHTIEDALANMTVPETMHDYVSPKGIKVEATKQIRVETLPPILVLHLKRFLYDNVGGVQKLHKHVSYSTELTIRQEWVSRRTPKPITYKLFGGNSSSLHGIEQRITCTGSLYISETLVFCICPHQPKFGLLSTNLSCVYTSHLGFAQSSTTMASRLLAAITRAMSGGKITSGCTLTTPTSHQ</sequence>
<evidence type="ECO:0000256" key="5">
    <source>
        <dbReference type="ARBA" id="ARBA00022801"/>
    </source>
</evidence>
<comment type="catalytic activity">
    <reaction evidence="1">
        <text>Thiol-dependent hydrolysis of ester, thioester, amide, peptide and isopeptide bonds formed by the C-terminal Gly of ubiquitin (a 76-residue protein attached to proteins as an intracellular targeting signal).</text>
        <dbReference type="EC" id="3.4.19.12"/>
    </reaction>
</comment>
<feature type="domain" description="USP" evidence="8">
    <location>
        <begin position="223"/>
        <end position="603"/>
    </location>
</feature>
<evidence type="ECO:0000256" key="6">
    <source>
        <dbReference type="ARBA" id="ARBA00022807"/>
    </source>
</evidence>
<dbReference type="InterPro" id="IPR028889">
    <property type="entry name" value="USP"/>
</dbReference>
<feature type="compositionally biased region" description="Polar residues" evidence="7">
    <location>
        <begin position="48"/>
        <end position="62"/>
    </location>
</feature>
<dbReference type="InterPro" id="IPR001394">
    <property type="entry name" value="Peptidase_C19_UCH"/>
</dbReference>
<reference evidence="9 10" key="1">
    <citation type="journal article" date="2018" name="New Phytol.">
        <title>Phylogenomics of Endogonaceae and evolution of mycorrhizas within Mucoromycota.</title>
        <authorList>
            <person name="Chang Y."/>
            <person name="Desiro A."/>
            <person name="Na H."/>
            <person name="Sandor L."/>
            <person name="Lipzen A."/>
            <person name="Clum A."/>
            <person name="Barry K."/>
            <person name="Grigoriev I.V."/>
            <person name="Martin F.M."/>
            <person name="Stajich J.E."/>
            <person name="Smith M.E."/>
            <person name="Bonito G."/>
            <person name="Spatafora J.W."/>
        </authorList>
    </citation>
    <scope>NUCLEOTIDE SEQUENCE [LARGE SCALE GENOMIC DNA]</scope>
    <source>
        <strain evidence="9 10">AD002</strain>
    </source>
</reference>
<dbReference type="GO" id="GO:0004843">
    <property type="term" value="F:cysteine-type deubiquitinase activity"/>
    <property type="evidence" value="ECO:0007669"/>
    <property type="project" value="UniProtKB-EC"/>
</dbReference>
<dbReference type="EC" id="3.4.19.12" evidence="2"/>
<dbReference type="Pfam" id="PF00443">
    <property type="entry name" value="UCH"/>
    <property type="match status" value="1"/>
</dbReference>
<keyword evidence="3" id="KW-0645">Protease</keyword>
<name>A0A433QC17_9FUNG</name>
<feature type="compositionally biased region" description="Low complexity" evidence="7">
    <location>
        <begin position="180"/>
        <end position="197"/>
    </location>
</feature>
<dbReference type="PROSITE" id="PS00972">
    <property type="entry name" value="USP_1"/>
    <property type="match status" value="1"/>
</dbReference>
<dbReference type="GO" id="GO:0005829">
    <property type="term" value="C:cytosol"/>
    <property type="evidence" value="ECO:0007669"/>
    <property type="project" value="TreeGrafter"/>
</dbReference>
<evidence type="ECO:0000313" key="10">
    <source>
        <dbReference type="Proteomes" id="UP000274822"/>
    </source>
</evidence>
<evidence type="ECO:0000256" key="4">
    <source>
        <dbReference type="ARBA" id="ARBA00022786"/>
    </source>
</evidence>
<keyword evidence="4" id="KW-0833">Ubl conjugation pathway</keyword>
<dbReference type="InterPro" id="IPR018200">
    <property type="entry name" value="USP_CS"/>
</dbReference>
<dbReference type="AlphaFoldDB" id="A0A433QC17"/>
<feature type="region of interest" description="Disordered" evidence="7">
    <location>
        <begin position="34"/>
        <end position="115"/>
    </location>
</feature>
<dbReference type="GO" id="GO:0016579">
    <property type="term" value="P:protein deubiquitination"/>
    <property type="evidence" value="ECO:0007669"/>
    <property type="project" value="InterPro"/>
</dbReference>
<accession>A0A433QC17</accession>
<evidence type="ECO:0000256" key="3">
    <source>
        <dbReference type="ARBA" id="ARBA00022670"/>
    </source>
</evidence>
<dbReference type="PROSITE" id="PS50235">
    <property type="entry name" value="USP_3"/>
    <property type="match status" value="1"/>
</dbReference>
<dbReference type="GO" id="GO:0005634">
    <property type="term" value="C:nucleus"/>
    <property type="evidence" value="ECO:0007669"/>
    <property type="project" value="TreeGrafter"/>
</dbReference>
<organism evidence="9 10">
    <name type="scientific">Jimgerdemannia flammicorona</name>
    <dbReference type="NCBI Taxonomy" id="994334"/>
    <lineage>
        <taxon>Eukaryota</taxon>
        <taxon>Fungi</taxon>
        <taxon>Fungi incertae sedis</taxon>
        <taxon>Mucoromycota</taxon>
        <taxon>Mucoromycotina</taxon>
        <taxon>Endogonomycetes</taxon>
        <taxon>Endogonales</taxon>
        <taxon>Endogonaceae</taxon>
        <taxon>Jimgerdemannia</taxon>
    </lineage>
</organism>
<evidence type="ECO:0000256" key="2">
    <source>
        <dbReference type="ARBA" id="ARBA00012759"/>
    </source>
</evidence>
<feature type="compositionally biased region" description="Polar residues" evidence="7">
    <location>
        <begin position="131"/>
        <end position="156"/>
    </location>
</feature>
<evidence type="ECO:0000313" key="9">
    <source>
        <dbReference type="EMBL" id="RUS27301.1"/>
    </source>
</evidence>
<dbReference type="GO" id="GO:0006508">
    <property type="term" value="P:proteolysis"/>
    <property type="evidence" value="ECO:0007669"/>
    <property type="project" value="UniProtKB-KW"/>
</dbReference>
<feature type="region of interest" description="Disordered" evidence="7">
    <location>
        <begin position="131"/>
        <end position="201"/>
    </location>
</feature>
<proteinExistence type="predicted"/>
<evidence type="ECO:0000256" key="7">
    <source>
        <dbReference type="SAM" id="MobiDB-lite"/>
    </source>
</evidence>
<protein>
    <recommendedName>
        <fullName evidence="2">ubiquitinyl hydrolase 1</fullName>
        <ecNumber evidence="2">3.4.19.12</ecNumber>
    </recommendedName>
</protein>